<evidence type="ECO:0000313" key="3">
    <source>
        <dbReference type="EMBL" id="MBV2361560.1"/>
    </source>
</evidence>
<accession>A0ABS6ND97</accession>
<dbReference type="PIRSF" id="PIRSF034409">
    <property type="entry name" value="Oligosach_lyase"/>
    <property type="match status" value="1"/>
</dbReference>
<organism evidence="3 4">
    <name type="scientific">Thalassococcus arenae</name>
    <dbReference type="NCBI Taxonomy" id="2851652"/>
    <lineage>
        <taxon>Bacteria</taxon>
        <taxon>Pseudomonadati</taxon>
        <taxon>Pseudomonadota</taxon>
        <taxon>Alphaproteobacteria</taxon>
        <taxon>Rhodobacterales</taxon>
        <taxon>Roseobacteraceae</taxon>
        <taxon>Thalassococcus</taxon>
    </lineage>
</organism>
<gene>
    <name evidence="3" type="ORF">KUH32_17485</name>
</gene>
<proteinExistence type="predicted"/>
<reference evidence="3" key="1">
    <citation type="submission" date="2021-06" db="EMBL/GenBank/DDBJ databases">
        <title>Thalassococcus sp. CAU 1522 isolated from sea sand, Republic of Korea.</title>
        <authorList>
            <person name="Kim W."/>
        </authorList>
    </citation>
    <scope>NUCLEOTIDE SEQUENCE</scope>
    <source>
        <strain evidence="3">CAU 1522</strain>
    </source>
</reference>
<dbReference type="PANTHER" id="PTHR38045:SF1">
    <property type="entry name" value="HEPARINASE II_III-LIKE PROTEIN"/>
    <property type="match status" value="1"/>
</dbReference>
<dbReference type="InterPro" id="IPR012480">
    <property type="entry name" value="Hepar_II_III_C"/>
</dbReference>
<dbReference type="Pfam" id="PF16332">
    <property type="entry name" value="DUF4962"/>
    <property type="match status" value="1"/>
</dbReference>
<evidence type="ECO:0000313" key="4">
    <source>
        <dbReference type="Proteomes" id="UP001166293"/>
    </source>
</evidence>
<dbReference type="PANTHER" id="PTHR38045">
    <property type="entry name" value="CHROMOSOME 1, WHOLE GENOME SHOTGUN SEQUENCE"/>
    <property type="match status" value="1"/>
</dbReference>
<keyword evidence="4" id="KW-1185">Reference proteome</keyword>
<feature type="domain" description="Heparinase II N-terminal" evidence="2">
    <location>
        <begin position="43"/>
        <end position="451"/>
    </location>
</feature>
<name>A0ABS6ND97_9RHOB</name>
<dbReference type="InterPro" id="IPR032518">
    <property type="entry name" value="HepII_N"/>
</dbReference>
<protein>
    <submittedName>
        <fullName evidence="3">DUF4962 domain-containing protein</fullName>
    </submittedName>
</protein>
<dbReference type="Pfam" id="PF07940">
    <property type="entry name" value="Hepar_II_III_C"/>
    <property type="match status" value="1"/>
</dbReference>
<dbReference type="InterPro" id="IPR012364">
    <property type="entry name" value="Oligosacch_lyase"/>
</dbReference>
<feature type="domain" description="Heparinase II/III-like C-terminal" evidence="1">
    <location>
        <begin position="485"/>
        <end position="731"/>
    </location>
</feature>
<evidence type="ECO:0000259" key="2">
    <source>
        <dbReference type="Pfam" id="PF16332"/>
    </source>
</evidence>
<comment type="caution">
    <text evidence="3">The sequence shown here is derived from an EMBL/GenBank/DDBJ whole genome shotgun (WGS) entry which is preliminary data.</text>
</comment>
<dbReference type="EMBL" id="JAHRWL010000003">
    <property type="protein sequence ID" value="MBV2361560.1"/>
    <property type="molecule type" value="Genomic_DNA"/>
</dbReference>
<evidence type="ECO:0000259" key="1">
    <source>
        <dbReference type="Pfam" id="PF07940"/>
    </source>
</evidence>
<dbReference type="RefSeq" id="WP_217779950.1">
    <property type="nucleotide sequence ID" value="NZ_JAHRWL010000003.1"/>
</dbReference>
<sequence length="785" mass="88312">MLAKTLPALDEPKAGRLTIQYAPDAGREIVENPPRFTWLPVIEDEAHYVLRISTDPAFPVKSTQFHSAIPLNFFTPDMPLAPGDHHWSYAVCDPETGKPVTTWSTTRSFTIASGLPETPLPARATRLKDATRAHPRLWLTPDRLDAFRAAVKTDPGHCTWSTFYEKSVLPWMDREIMAEPAGYPDNKRVASIWRKTYIDCQELLYAIRHLAVGGAVTGDDKMRARAKEWLLSAARWNPAGTTSRAYTDEWAFRVNLALAWGYDWLHDLLDDSERALVRDALLARTRETADHVIRNARIQLFPFDSHAVRAVSAVIVPAAIALLDEADEAEDWLHYAIEFLSTVYSPWGDSDGGWAEGPHYWMTGMAYLIDAANLLKGYVGFDLYRRPFFQKTGDFPLYTKAPDTRRATFGDDSTMGDLPAVKIGFNLRQFAGVTGNGAYQWYYDEITRTNPGTEMEFYNWGWWDFHFDEMTYRSDFPQVEAAPPDSGLRWFKGIGWVAIQHDMDKPDKHIQFVMKSSPYGSISHSHGDQNAFCLAGFGEDLAIQSGWYVAFNSTMHQNWRRQTRSKNAILIDGKGQYSGKDKVQAMGATGRIATAEDRGDHIYVRGDATAAYRSLTPEVTSVLRDVYFVNREYFVIVDAVDADSPVSIDWLLHANAPMTLGNSTFRYSGEKAGFYGQFLWSEAGTPELSQFTGFSDVDPAEIAGLAESTCLTARFPKATRHRIATLLVPYPLSAPRRVFSFLDDQGYDCDLYFTDADDRSFKVVVPKTFDVGAKAGGQTDRKDKT</sequence>
<dbReference type="Proteomes" id="UP001166293">
    <property type="component" value="Unassembled WGS sequence"/>
</dbReference>